<dbReference type="AlphaFoldDB" id="A0A1J5RA55"/>
<name>A0A1J5RA55_9ZZZZ</name>
<dbReference type="EMBL" id="MLJW01000472">
    <property type="protein sequence ID" value="OIQ86555.1"/>
    <property type="molecule type" value="Genomic_DNA"/>
</dbReference>
<dbReference type="PANTHER" id="PTHR34472">
    <property type="entry name" value="SULFUR CARRIER PROTEIN THIS"/>
    <property type="match status" value="1"/>
</dbReference>
<dbReference type="InterPro" id="IPR010035">
    <property type="entry name" value="Thi_S"/>
</dbReference>
<dbReference type="InterPro" id="IPR003749">
    <property type="entry name" value="ThiS/MoaD-like"/>
</dbReference>
<reference evidence="1" key="1">
    <citation type="submission" date="2016-10" db="EMBL/GenBank/DDBJ databases">
        <title>Sequence of Gallionella enrichment culture.</title>
        <authorList>
            <person name="Poehlein A."/>
            <person name="Muehling M."/>
            <person name="Daniel R."/>
        </authorList>
    </citation>
    <scope>NUCLEOTIDE SEQUENCE</scope>
</reference>
<dbReference type="Gene3D" id="3.10.20.30">
    <property type="match status" value="1"/>
</dbReference>
<accession>A0A1J5RA55</accession>
<comment type="caution">
    <text evidence="1">The sequence shown here is derived from an EMBL/GenBank/DDBJ whole genome shotgun (WGS) entry which is preliminary data.</text>
</comment>
<dbReference type="PANTHER" id="PTHR34472:SF1">
    <property type="entry name" value="SULFUR CARRIER PROTEIN THIS"/>
    <property type="match status" value="1"/>
</dbReference>
<dbReference type="InterPro" id="IPR016155">
    <property type="entry name" value="Mopterin_synth/thiamin_S_b"/>
</dbReference>
<sequence>MQLIINGKPRGFDADNFSVAELVSILSLEGKRIAIECNGEIVPRSQFSETLLAEGDKLEIVGAVGGG</sequence>
<dbReference type="CDD" id="cd00565">
    <property type="entry name" value="Ubl_ThiS"/>
    <property type="match status" value="1"/>
</dbReference>
<dbReference type="SUPFAM" id="SSF54285">
    <property type="entry name" value="MoaD/ThiS"/>
    <property type="match status" value="1"/>
</dbReference>
<organism evidence="1">
    <name type="scientific">mine drainage metagenome</name>
    <dbReference type="NCBI Taxonomy" id="410659"/>
    <lineage>
        <taxon>unclassified sequences</taxon>
        <taxon>metagenomes</taxon>
        <taxon>ecological metagenomes</taxon>
    </lineage>
</organism>
<protein>
    <submittedName>
        <fullName evidence="1">Sulfur carrier protein ThiS</fullName>
    </submittedName>
</protein>
<gene>
    <name evidence="1" type="primary">thiS_2</name>
    <name evidence="1" type="ORF">GALL_315840</name>
</gene>
<evidence type="ECO:0000313" key="1">
    <source>
        <dbReference type="EMBL" id="OIQ86555.1"/>
    </source>
</evidence>
<dbReference type="InterPro" id="IPR012675">
    <property type="entry name" value="Beta-grasp_dom_sf"/>
</dbReference>
<proteinExistence type="predicted"/>
<dbReference type="Pfam" id="PF02597">
    <property type="entry name" value="ThiS"/>
    <property type="match status" value="1"/>
</dbReference>
<dbReference type="NCBIfam" id="TIGR01683">
    <property type="entry name" value="thiS"/>
    <property type="match status" value="1"/>
</dbReference>